<organism evidence="2 3">
    <name type="scientific">Papaver atlanticum</name>
    <dbReference type="NCBI Taxonomy" id="357466"/>
    <lineage>
        <taxon>Eukaryota</taxon>
        <taxon>Viridiplantae</taxon>
        <taxon>Streptophyta</taxon>
        <taxon>Embryophyta</taxon>
        <taxon>Tracheophyta</taxon>
        <taxon>Spermatophyta</taxon>
        <taxon>Magnoliopsida</taxon>
        <taxon>Ranunculales</taxon>
        <taxon>Papaveraceae</taxon>
        <taxon>Papaveroideae</taxon>
        <taxon>Papaver</taxon>
    </lineage>
</organism>
<name>A0AAD4S3L7_9MAGN</name>
<reference evidence="2" key="1">
    <citation type="submission" date="2022-04" db="EMBL/GenBank/DDBJ databases">
        <title>A functionally conserved STORR gene fusion in Papaver species that diverged 16.8 million years ago.</title>
        <authorList>
            <person name="Catania T."/>
        </authorList>
    </citation>
    <scope>NUCLEOTIDE SEQUENCE</scope>
    <source>
        <strain evidence="2">S-188037</strain>
    </source>
</reference>
<dbReference type="Proteomes" id="UP001202328">
    <property type="component" value="Unassembled WGS sequence"/>
</dbReference>
<gene>
    <name evidence="2" type="ORF">MKW98_000373</name>
</gene>
<keyword evidence="3" id="KW-1185">Reference proteome</keyword>
<comment type="caution">
    <text evidence="2">The sequence shown here is derived from an EMBL/GenBank/DDBJ whole genome shotgun (WGS) entry which is preliminary data.</text>
</comment>
<proteinExistence type="predicted"/>
<feature type="region of interest" description="Disordered" evidence="1">
    <location>
        <begin position="118"/>
        <end position="138"/>
    </location>
</feature>
<evidence type="ECO:0000313" key="3">
    <source>
        <dbReference type="Proteomes" id="UP001202328"/>
    </source>
</evidence>
<evidence type="ECO:0000313" key="2">
    <source>
        <dbReference type="EMBL" id="KAI3861421.1"/>
    </source>
</evidence>
<dbReference type="AlphaFoldDB" id="A0AAD4S3L7"/>
<accession>A0AAD4S3L7</accession>
<protein>
    <submittedName>
        <fullName evidence="2">Uncharacterized protein</fullName>
    </submittedName>
</protein>
<dbReference type="EMBL" id="JAJJMB010014260">
    <property type="protein sequence ID" value="KAI3861421.1"/>
    <property type="molecule type" value="Genomic_DNA"/>
</dbReference>
<sequence length="138" mass="16355">MNAEKWKKFELHNSKIQESLAAVESAPVETKKQYDLMLESKQLELRKHLKEISQMNDQVIDDIRRKFDTEKLMIVNQEKQKTDQLVEEMETSCDNKLPERKEESRKFLLRPQDEFSSLVYKGGTRPPNIDDPAFQRDI</sequence>
<evidence type="ECO:0000256" key="1">
    <source>
        <dbReference type="SAM" id="MobiDB-lite"/>
    </source>
</evidence>